<dbReference type="PROSITE" id="PS00107">
    <property type="entry name" value="PROTEIN_KINASE_ATP"/>
    <property type="match status" value="1"/>
</dbReference>
<keyword evidence="3 13" id="KW-0808">Transferase</keyword>
<dbReference type="Gene3D" id="1.10.510.10">
    <property type="entry name" value="Transferase(Phosphotransferase) domain 1"/>
    <property type="match status" value="1"/>
</dbReference>
<dbReference type="InterPro" id="IPR036426">
    <property type="entry name" value="Bulb-type_lectin_dom_sf"/>
</dbReference>
<dbReference type="InterPro" id="IPR024171">
    <property type="entry name" value="SRK-like_kinase"/>
</dbReference>
<dbReference type="PIRSF" id="PIRSF000641">
    <property type="entry name" value="SRK"/>
    <property type="match status" value="1"/>
</dbReference>
<evidence type="ECO:0000256" key="15">
    <source>
        <dbReference type="SAM" id="MobiDB-lite"/>
    </source>
</evidence>
<dbReference type="GO" id="GO:0004674">
    <property type="term" value="F:protein serine/threonine kinase activity"/>
    <property type="evidence" value="ECO:0007669"/>
    <property type="project" value="UniProtKB-KW"/>
</dbReference>
<keyword evidence="20" id="KW-1185">Reference proteome</keyword>
<dbReference type="Gene3D" id="2.90.10.10">
    <property type="entry name" value="Bulb-type lectin domain"/>
    <property type="match status" value="2"/>
</dbReference>
<evidence type="ECO:0000259" key="18">
    <source>
        <dbReference type="PROSITE" id="PS50927"/>
    </source>
</evidence>
<dbReference type="Pfam" id="PF01453">
    <property type="entry name" value="B_lectin"/>
    <property type="match status" value="1"/>
</dbReference>
<keyword evidence="4 16" id="KW-0812">Transmembrane</keyword>
<dbReference type="InterPro" id="IPR017441">
    <property type="entry name" value="Protein_kinase_ATP_BS"/>
</dbReference>
<feature type="binding site" evidence="14">
    <location>
        <position position="475"/>
    </location>
    <ligand>
        <name>ATP</name>
        <dbReference type="ChEBI" id="CHEBI:30616"/>
    </ligand>
</feature>
<keyword evidence="5" id="KW-0732">Signal</keyword>
<evidence type="ECO:0000259" key="17">
    <source>
        <dbReference type="PROSITE" id="PS50011"/>
    </source>
</evidence>
<dbReference type="GO" id="GO:0005524">
    <property type="term" value="F:ATP binding"/>
    <property type="evidence" value="ECO:0007669"/>
    <property type="project" value="UniProtKB-UniRule"/>
</dbReference>
<dbReference type="SUPFAM" id="SSF51110">
    <property type="entry name" value="alpha-D-mannose-specific plant lectins"/>
    <property type="match status" value="1"/>
</dbReference>
<keyword evidence="2 13" id="KW-0723">Serine/threonine-protein kinase</keyword>
<comment type="subcellular location">
    <subcellularLocation>
        <location evidence="1">Membrane</location>
        <topology evidence="1">Single-pass membrane protein</topology>
    </subcellularLocation>
</comment>
<evidence type="ECO:0000256" key="10">
    <source>
        <dbReference type="ARBA" id="ARBA00023136"/>
    </source>
</evidence>
<dbReference type="Pfam" id="PF00069">
    <property type="entry name" value="Pkinase"/>
    <property type="match status" value="1"/>
</dbReference>
<dbReference type="FunFam" id="1.10.510.10:FF:000384">
    <property type="entry name" value="G-type lectin S-receptor-like serine/threonine-protein kinase"/>
    <property type="match status" value="1"/>
</dbReference>
<keyword evidence="11" id="KW-1015">Disulfide bond</keyword>
<dbReference type="InterPro" id="IPR008271">
    <property type="entry name" value="Ser/Thr_kinase_AS"/>
</dbReference>
<evidence type="ECO:0000256" key="11">
    <source>
        <dbReference type="ARBA" id="ARBA00023157"/>
    </source>
</evidence>
<keyword evidence="10 16" id="KW-0472">Membrane</keyword>
<dbReference type="FunFam" id="3.30.200.20:FF:000178">
    <property type="entry name" value="serine/threonine-protein kinase PBS1-like"/>
    <property type="match status" value="1"/>
</dbReference>
<evidence type="ECO:0000256" key="3">
    <source>
        <dbReference type="ARBA" id="ARBA00022679"/>
    </source>
</evidence>
<evidence type="ECO:0000256" key="2">
    <source>
        <dbReference type="ARBA" id="ARBA00022527"/>
    </source>
</evidence>
<dbReference type="AlphaFoldDB" id="A0A2Z7CW19"/>
<dbReference type="PROSITE" id="PS50927">
    <property type="entry name" value="BULB_LECTIN"/>
    <property type="match status" value="1"/>
</dbReference>
<organism evidence="19 20">
    <name type="scientific">Dorcoceras hygrometricum</name>
    <dbReference type="NCBI Taxonomy" id="472368"/>
    <lineage>
        <taxon>Eukaryota</taxon>
        <taxon>Viridiplantae</taxon>
        <taxon>Streptophyta</taxon>
        <taxon>Embryophyta</taxon>
        <taxon>Tracheophyta</taxon>
        <taxon>Spermatophyta</taxon>
        <taxon>Magnoliopsida</taxon>
        <taxon>eudicotyledons</taxon>
        <taxon>Gunneridae</taxon>
        <taxon>Pentapetalae</taxon>
        <taxon>asterids</taxon>
        <taxon>lamiids</taxon>
        <taxon>Lamiales</taxon>
        <taxon>Gesneriaceae</taxon>
        <taxon>Didymocarpoideae</taxon>
        <taxon>Trichosporeae</taxon>
        <taxon>Loxocarpinae</taxon>
        <taxon>Dorcoceras</taxon>
    </lineage>
</organism>
<dbReference type="OrthoDB" id="1918782at2759"/>
<evidence type="ECO:0000256" key="7">
    <source>
        <dbReference type="ARBA" id="ARBA00022777"/>
    </source>
</evidence>
<feature type="region of interest" description="Disordered" evidence="15">
    <location>
        <begin position="733"/>
        <end position="756"/>
    </location>
</feature>
<comment type="similarity">
    <text evidence="13">Belongs to the protein kinase superfamily. Ser/Thr protein kinase family.</text>
</comment>
<keyword evidence="6 13" id="KW-0547">Nucleotide-binding</keyword>
<comment type="catalytic activity">
    <reaction evidence="13">
        <text>L-seryl-[protein] + ATP = O-phospho-L-seryl-[protein] + ADP + H(+)</text>
        <dbReference type="Rhea" id="RHEA:17989"/>
        <dbReference type="Rhea" id="RHEA-COMP:9863"/>
        <dbReference type="Rhea" id="RHEA-COMP:11604"/>
        <dbReference type="ChEBI" id="CHEBI:15378"/>
        <dbReference type="ChEBI" id="CHEBI:29999"/>
        <dbReference type="ChEBI" id="CHEBI:30616"/>
        <dbReference type="ChEBI" id="CHEBI:83421"/>
        <dbReference type="ChEBI" id="CHEBI:456216"/>
        <dbReference type="EC" id="2.7.11.1"/>
    </reaction>
</comment>
<evidence type="ECO:0000256" key="8">
    <source>
        <dbReference type="ARBA" id="ARBA00022840"/>
    </source>
</evidence>
<evidence type="ECO:0000313" key="20">
    <source>
        <dbReference type="Proteomes" id="UP000250235"/>
    </source>
</evidence>
<evidence type="ECO:0000256" key="13">
    <source>
        <dbReference type="PIRNR" id="PIRNR000641"/>
    </source>
</evidence>
<sequence length="764" mass="84723">MEISEQDVLSFIQESENTYFAAITYNGIPVWKAGGDPGGAVDSSANLRFLPSGDLQLLTSSTSGSIVWRSNTSGLGITVAFLDDSGNFVLSNGVIPMWTTFDNPTDTILPGQNFTVNHVLRSGLYSFRLLRSGNITLQWNETVYYGSSPLDAPSNLTVKAPSLGMQPVGILQLFDPLFSRNPLIIARDNDYGEIHDATLRFVKLDSDGNLRIYSSSMSSGSGNKIVRWTAVSDQCQVFGYCGNMGICTYDEVEFAPVCRCPSQNFELIDPKDSRKGCKYKEDIQHCLEKTMLPLNNSVFLTYAPEYDSDFFTANMAACWSNCLSGPVCIASTSFADGTGVCYMKKSGFISGYQSPALTSTSYVKVCYPALPNPQLRLKEVDSKRDPLKIVVVALGVSLGMVILVCGLLLHYRSKPGYESLLSQSSPSEYASGVPVQFTYKQLLQATRGFKEKLGEGGFGTVYRGIISNNTVVAVKQLEGIGQGEKQFRMEVATISSTHHLNLVRLIGHCSEGRHRLLVYEFLKNGSLDSFLYGSDDELPEKKVLNWQIRYNIALGLAKGITYLHEECRDCILHGDIKPGNILLDENYNCRVSDFGLAKLLTLDKHRQRGLSNVRGTRGYLAPEWLASLPITAKADVYSYGMVLLEMVSGRRNFEVSPETDNKRFSLWAYEELFEKGNLVGIVDKRLLRSEVDMEQVTRAVQVSYWCIQEQPSDRPSMGRIVQVLEGIAQIHKPPPPMAKIEGSPCMSPERRTEDDTSILLARRM</sequence>
<dbReference type="InterPro" id="IPR011009">
    <property type="entry name" value="Kinase-like_dom_sf"/>
</dbReference>
<name>A0A2Z7CW19_9LAMI</name>
<dbReference type="PROSITE" id="PS00108">
    <property type="entry name" value="PROTEIN_KINASE_ST"/>
    <property type="match status" value="1"/>
</dbReference>
<reference evidence="19 20" key="1">
    <citation type="journal article" date="2015" name="Proc. Natl. Acad. Sci. U.S.A.">
        <title>The resurrection genome of Boea hygrometrica: A blueprint for survival of dehydration.</title>
        <authorList>
            <person name="Xiao L."/>
            <person name="Yang G."/>
            <person name="Zhang L."/>
            <person name="Yang X."/>
            <person name="Zhao S."/>
            <person name="Ji Z."/>
            <person name="Zhou Q."/>
            <person name="Hu M."/>
            <person name="Wang Y."/>
            <person name="Chen M."/>
            <person name="Xu Y."/>
            <person name="Jin H."/>
            <person name="Xiao X."/>
            <person name="Hu G."/>
            <person name="Bao F."/>
            <person name="Hu Y."/>
            <person name="Wan P."/>
            <person name="Li L."/>
            <person name="Deng X."/>
            <person name="Kuang T."/>
            <person name="Xiang C."/>
            <person name="Zhu J.K."/>
            <person name="Oliver M.J."/>
            <person name="He Y."/>
        </authorList>
    </citation>
    <scope>NUCLEOTIDE SEQUENCE [LARGE SCALE GENOMIC DNA]</scope>
    <source>
        <strain evidence="20">cv. XS01</strain>
    </source>
</reference>
<gene>
    <name evidence="19" type="ORF">F511_10499</name>
</gene>
<dbReference type="GO" id="GO:0106310">
    <property type="term" value="F:protein serine kinase activity"/>
    <property type="evidence" value="ECO:0007669"/>
    <property type="project" value="RHEA"/>
</dbReference>
<keyword evidence="7 13" id="KW-0418">Kinase</keyword>
<evidence type="ECO:0000256" key="6">
    <source>
        <dbReference type="ARBA" id="ARBA00022741"/>
    </source>
</evidence>
<feature type="domain" description="Protein kinase" evidence="17">
    <location>
        <begin position="447"/>
        <end position="727"/>
    </location>
</feature>
<dbReference type="EMBL" id="KQ992321">
    <property type="protein sequence ID" value="KZV50928.1"/>
    <property type="molecule type" value="Genomic_DNA"/>
</dbReference>
<dbReference type="InterPro" id="IPR000719">
    <property type="entry name" value="Prot_kinase_dom"/>
</dbReference>
<accession>A0A2Z7CW19</accession>
<dbReference type="Proteomes" id="UP000250235">
    <property type="component" value="Unassembled WGS sequence"/>
</dbReference>
<evidence type="ECO:0000256" key="14">
    <source>
        <dbReference type="PROSITE-ProRule" id="PRU10141"/>
    </source>
</evidence>
<dbReference type="SMART" id="SM00220">
    <property type="entry name" value="S_TKc"/>
    <property type="match status" value="1"/>
</dbReference>
<dbReference type="EC" id="2.7.11.1" evidence="13"/>
<dbReference type="PANTHER" id="PTHR47974:SF9">
    <property type="entry name" value="RECEPTOR-LIKE SERINE_THREONINE-PROTEIN KINASE"/>
    <property type="match status" value="1"/>
</dbReference>
<proteinExistence type="inferred from homology"/>
<comment type="catalytic activity">
    <reaction evidence="13">
        <text>L-threonyl-[protein] + ATP = O-phospho-L-threonyl-[protein] + ADP + H(+)</text>
        <dbReference type="Rhea" id="RHEA:46608"/>
        <dbReference type="Rhea" id="RHEA-COMP:11060"/>
        <dbReference type="Rhea" id="RHEA-COMP:11605"/>
        <dbReference type="ChEBI" id="CHEBI:15378"/>
        <dbReference type="ChEBI" id="CHEBI:30013"/>
        <dbReference type="ChEBI" id="CHEBI:30616"/>
        <dbReference type="ChEBI" id="CHEBI:61977"/>
        <dbReference type="ChEBI" id="CHEBI:456216"/>
        <dbReference type="EC" id="2.7.11.1"/>
    </reaction>
</comment>
<evidence type="ECO:0000256" key="4">
    <source>
        <dbReference type="ARBA" id="ARBA00022692"/>
    </source>
</evidence>
<feature type="transmembrane region" description="Helical" evidence="16">
    <location>
        <begin position="389"/>
        <end position="409"/>
    </location>
</feature>
<dbReference type="PANTHER" id="PTHR47974">
    <property type="entry name" value="OS07G0415500 PROTEIN"/>
    <property type="match status" value="1"/>
</dbReference>
<keyword evidence="8 13" id="KW-0067">ATP-binding</keyword>
<dbReference type="InterPro" id="IPR001480">
    <property type="entry name" value="Bulb-type_lectin_dom"/>
</dbReference>
<dbReference type="SUPFAM" id="SSF56112">
    <property type="entry name" value="Protein kinase-like (PK-like)"/>
    <property type="match status" value="1"/>
</dbReference>
<keyword evidence="19" id="KW-0675">Receptor</keyword>
<evidence type="ECO:0000256" key="16">
    <source>
        <dbReference type="SAM" id="Phobius"/>
    </source>
</evidence>
<evidence type="ECO:0000313" key="19">
    <source>
        <dbReference type="EMBL" id="KZV50928.1"/>
    </source>
</evidence>
<dbReference type="FunFam" id="2.90.10.10:FF:000025">
    <property type="entry name" value="G-type lectin S-receptor-like serine/threonine-protein kinase"/>
    <property type="match status" value="1"/>
</dbReference>
<keyword evidence="19" id="KW-0430">Lectin</keyword>
<feature type="domain" description="Bulb-type lectin" evidence="18">
    <location>
        <begin position="1"/>
        <end position="103"/>
    </location>
</feature>
<protein>
    <recommendedName>
        <fullName evidence="13">Receptor-like serine/threonine-protein kinase</fullName>
        <ecNumber evidence="13">2.7.11.1</ecNumber>
    </recommendedName>
</protein>
<dbReference type="Gene3D" id="3.30.200.20">
    <property type="entry name" value="Phosphorylase Kinase, domain 1"/>
    <property type="match status" value="1"/>
</dbReference>
<dbReference type="CDD" id="cd14066">
    <property type="entry name" value="STKc_IRAK"/>
    <property type="match status" value="1"/>
</dbReference>
<dbReference type="GO" id="GO:0030246">
    <property type="term" value="F:carbohydrate binding"/>
    <property type="evidence" value="ECO:0007669"/>
    <property type="project" value="UniProtKB-KW"/>
</dbReference>
<evidence type="ECO:0000256" key="1">
    <source>
        <dbReference type="ARBA" id="ARBA00004167"/>
    </source>
</evidence>
<keyword evidence="12" id="KW-0325">Glycoprotein</keyword>
<evidence type="ECO:0000256" key="5">
    <source>
        <dbReference type="ARBA" id="ARBA00022729"/>
    </source>
</evidence>
<dbReference type="PROSITE" id="PS50011">
    <property type="entry name" value="PROTEIN_KINASE_DOM"/>
    <property type="match status" value="1"/>
</dbReference>
<keyword evidence="9 16" id="KW-1133">Transmembrane helix</keyword>
<dbReference type="GO" id="GO:0016020">
    <property type="term" value="C:membrane"/>
    <property type="evidence" value="ECO:0007669"/>
    <property type="project" value="UniProtKB-SubCell"/>
</dbReference>
<evidence type="ECO:0000256" key="12">
    <source>
        <dbReference type="ARBA" id="ARBA00023180"/>
    </source>
</evidence>
<evidence type="ECO:0000256" key="9">
    <source>
        <dbReference type="ARBA" id="ARBA00022989"/>
    </source>
</evidence>